<name>A0A6C0CRN2_9ZZZZ</name>
<keyword evidence="8" id="KW-0411">Iron-sulfur</keyword>
<organism evidence="11">
    <name type="scientific">viral metagenome</name>
    <dbReference type="NCBI Taxonomy" id="1070528"/>
    <lineage>
        <taxon>unclassified sequences</taxon>
        <taxon>metagenomes</taxon>
        <taxon>organismal metagenomes</taxon>
    </lineage>
</organism>
<dbReference type="Gene3D" id="3.90.380.10">
    <property type="entry name" value="Naphthalene 1,2-dioxygenase Alpha Subunit, Chain A, domain 1"/>
    <property type="match status" value="1"/>
</dbReference>
<dbReference type="Gene3D" id="2.102.10.10">
    <property type="entry name" value="Rieske [2Fe-2S] iron-sulphur domain"/>
    <property type="match status" value="1"/>
</dbReference>
<dbReference type="InterPro" id="IPR044043">
    <property type="entry name" value="VanA_C_cat"/>
</dbReference>
<dbReference type="InterPro" id="IPR050584">
    <property type="entry name" value="Cholesterol_7-desaturase"/>
</dbReference>
<dbReference type="GO" id="GO:0051537">
    <property type="term" value="F:2 iron, 2 sulfur cluster binding"/>
    <property type="evidence" value="ECO:0007669"/>
    <property type="project" value="UniProtKB-KW"/>
</dbReference>
<evidence type="ECO:0000313" key="11">
    <source>
        <dbReference type="EMBL" id="QHT07208.1"/>
    </source>
</evidence>
<protein>
    <recommendedName>
        <fullName evidence="10">Rieske domain-containing protein</fullName>
    </recommendedName>
</protein>
<dbReference type="PANTHER" id="PTHR21266:SF32">
    <property type="entry name" value="CHOLESTEROL 7-DESATURASE NVD"/>
    <property type="match status" value="1"/>
</dbReference>
<dbReference type="GO" id="GO:0005737">
    <property type="term" value="C:cytoplasm"/>
    <property type="evidence" value="ECO:0007669"/>
    <property type="project" value="TreeGrafter"/>
</dbReference>
<feature type="domain" description="Rieske" evidence="10">
    <location>
        <begin position="2"/>
        <end position="105"/>
    </location>
</feature>
<keyword evidence="3" id="KW-0001">2Fe-2S</keyword>
<evidence type="ECO:0000256" key="6">
    <source>
        <dbReference type="ARBA" id="ARBA00023002"/>
    </source>
</evidence>
<dbReference type="GO" id="GO:0016020">
    <property type="term" value="C:membrane"/>
    <property type="evidence" value="ECO:0007669"/>
    <property type="project" value="UniProtKB-SubCell"/>
</dbReference>
<evidence type="ECO:0000256" key="9">
    <source>
        <dbReference type="ARBA" id="ARBA00023136"/>
    </source>
</evidence>
<dbReference type="Pfam" id="PF19112">
    <property type="entry name" value="VanA_C"/>
    <property type="match status" value="1"/>
</dbReference>
<proteinExistence type="predicted"/>
<evidence type="ECO:0000256" key="5">
    <source>
        <dbReference type="ARBA" id="ARBA00022989"/>
    </source>
</evidence>
<dbReference type="EMBL" id="MN739480">
    <property type="protein sequence ID" value="QHT07208.1"/>
    <property type="molecule type" value="Genomic_DNA"/>
</dbReference>
<evidence type="ECO:0000256" key="2">
    <source>
        <dbReference type="ARBA" id="ARBA00022692"/>
    </source>
</evidence>
<dbReference type="SUPFAM" id="SSF50022">
    <property type="entry name" value="ISP domain"/>
    <property type="match status" value="1"/>
</dbReference>
<evidence type="ECO:0000259" key="10">
    <source>
        <dbReference type="PROSITE" id="PS51296"/>
    </source>
</evidence>
<accession>A0A6C0CRN2</accession>
<sequence length="329" mass="39047">MYYPLAFEKDLTLKPKVVTLKKQDFVLWKSYKDIVCMPDRCPHRHAKLSAGRIIDGNHIECPYHGWQFNAKGTCLKIPQLTNDKILKMCSIKAFDTKVWDGIVWASPMEATFPYPKKEYLNDDKYFVTDYYLDAPYSYYLQIENLLDPAHLHFVHDGFQGNRKKASPIRLKYFKETEKEIYGYFEHDNDDTPDISVRFIKPFMVDVSIYNKKSKKLLRKNIIFASPKDDKKCNVFFRDVAMKDTFLPKENGWLRFHGDIFLNGFSKNFVEDHYQFINNEIIDRIMTQDLDVLKGQQKNIPDYLKARYVMPAECDRMIIAFRKWAKNFKI</sequence>
<dbReference type="PROSITE" id="PS51296">
    <property type="entry name" value="RIESKE"/>
    <property type="match status" value="1"/>
</dbReference>
<keyword evidence="5" id="KW-1133">Transmembrane helix</keyword>
<reference evidence="11" key="1">
    <citation type="journal article" date="2020" name="Nature">
        <title>Giant virus diversity and host interactions through global metagenomics.</title>
        <authorList>
            <person name="Schulz F."/>
            <person name="Roux S."/>
            <person name="Paez-Espino D."/>
            <person name="Jungbluth S."/>
            <person name="Walsh D.A."/>
            <person name="Denef V.J."/>
            <person name="McMahon K.D."/>
            <person name="Konstantinidis K.T."/>
            <person name="Eloe-Fadrosh E.A."/>
            <person name="Kyrpides N.C."/>
            <person name="Woyke T."/>
        </authorList>
    </citation>
    <scope>NUCLEOTIDE SEQUENCE</scope>
    <source>
        <strain evidence="11">GVMAG-M-3300021962-46</strain>
    </source>
</reference>
<dbReference type="PANTHER" id="PTHR21266">
    <property type="entry name" value="IRON-SULFUR DOMAIN CONTAINING PROTEIN"/>
    <property type="match status" value="1"/>
</dbReference>
<evidence type="ECO:0000256" key="7">
    <source>
        <dbReference type="ARBA" id="ARBA00023004"/>
    </source>
</evidence>
<dbReference type="GO" id="GO:0046872">
    <property type="term" value="F:metal ion binding"/>
    <property type="evidence" value="ECO:0007669"/>
    <property type="project" value="UniProtKB-KW"/>
</dbReference>
<keyword evidence="7" id="KW-0408">Iron</keyword>
<dbReference type="SUPFAM" id="SSF55961">
    <property type="entry name" value="Bet v1-like"/>
    <property type="match status" value="1"/>
</dbReference>
<dbReference type="InterPro" id="IPR036922">
    <property type="entry name" value="Rieske_2Fe-2S_sf"/>
</dbReference>
<evidence type="ECO:0000256" key="8">
    <source>
        <dbReference type="ARBA" id="ARBA00023014"/>
    </source>
</evidence>
<keyword evidence="4" id="KW-0479">Metal-binding</keyword>
<evidence type="ECO:0000256" key="4">
    <source>
        <dbReference type="ARBA" id="ARBA00022723"/>
    </source>
</evidence>
<keyword evidence="9" id="KW-0472">Membrane</keyword>
<dbReference type="InterPro" id="IPR017941">
    <property type="entry name" value="Rieske_2Fe-2S"/>
</dbReference>
<dbReference type="Pfam" id="PF00355">
    <property type="entry name" value="Rieske"/>
    <property type="match status" value="1"/>
</dbReference>
<dbReference type="GO" id="GO:0016491">
    <property type="term" value="F:oxidoreductase activity"/>
    <property type="evidence" value="ECO:0007669"/>
    <property type="project" value="UniProtKB-KW"/>
</dbReference>
<dbReference type="AlphaFoldDB" id="A0A6C0CRN2"/>
<evidence type="ECO:0000256" key="3">
    <source>
        <dbReference type="ARBA" id="ARBA00022714"/>
    </source>
</evidence>
<comment type="subcellular location">
    <subcellularLocation>
        <location evidence="1">Membrane</location>
    </subcellularLocation>
</comment>
<keyword evidence="2" id="KW-0812">Transmembrane</keyword>
<keyword evidence="6" id="KW-0560">Oxidoreductase</keyword>
<evidence type="ECO:0000256" key="1">
    <source>
        <dbReference type="ARBA" id="ARBA00004370"/>
    </source>
</evidence>